<keyword evidence="3" id="KW-1185">Reference proteome</keyword>
<dbReference type="PROSITE" id="PS00455">
    <property type="entry name" value="AMP_BINDING"/>
    <property type="match status" value="1"/>
</dbReference>
<proteinExistence type="predicted"/>
<comment type="caution">
    <text evidence="2">The sequence shown here is derived from an EMBL/GenBank/DDBJ whole genome shotgun (WGS) entry which is preliminary data.</text>
</comment>
<dbReference type="Pfam" id="PF00501">
    <property type="entry name" value="AMP-binding"/>
    <property type="match status" value="1"/>
</dbReference>
<dbReference type="PANTHER" id="PTHR45527">
    <property type="entry name" value="NONRIBOSOMAL PEPTIDE SYNTHETASE"/>
    <property type="match status" value="1"/>
</dbReference>
<reference evidence="2 3" key="1">
    <citation type="submission" date="2020-11" db="EMBL/GenBank/DDBJ databases">
        <title>A novel isolate from a Black sea contaminated sediment with potential to produce alkanes: Plantactinospora alkalitolerans sp. nov.</title>
        <authorList>
            <person name="Carro L."/>
            <person name="Veyisoglu A."/>
            <person name="Guven K."/>
            <person name="Schumann P."/>
            <person name="Klenk H.-P."/>
            <person name="Sahin N."/>
        </authorList>
    </citation>
    <scope>NUCLEOTIDE SEQUENCE [LARGE SCALE GENOMIC DNA]</scope>
    <source>
        <strain evidence="2 3">S1510</strain>
    </source>
</reference>
<name>A0ABS0GMT3_9ACTN</name>
<organism evidence="2 3">
    <name type="scientific">Plantactinospora alkalitolerans</name>
    <dbReference type="NCBI Taxonomy" id="2789879"/>
    <lineage>
        <taxon>Bacteria</taxon>
        <taxon>Bacillati</taxon>
        <taxon>Actinomycetota</taxon>
        <taxon>Actinomycetes</taxon>
        <taxon>Micromonosporales</taxon>
        <taxon>Micromonosporaceae</taxon>
        <taxon>Plantactinospora</taxon>
    </lineage>
</organism>
<evidence type="ECO:0000313" key="2">
    <source>
        <dbReference type="EMBL" id="MBF9127495.1"/>
    </source>
</evidence>
<dbReference type="SUPFAM" id="SSF56801">
    <property type="entry name" value="Acetyl-CoA synthetase-like"/>
    <property type="match status" value="1"/>
</dbReference>
<dbReference type="InterPro" id="IPR000873">
    <property type="entry name" value="AMP-dep_synth/lig_dom"/>
</dbReference>
<dbReference type="EMBL" id="JADPUN010000025">
    <property type="protein sequence ID" value="MBF9127495.1"/>
    <property type="molecule type" value="Genomic_DNA"/>
</dbReference>
<dbReference type="InterPro" id="IPR045851">
    <property type="entry name" value="AMP-bd_C_sf"/>
</dbReference>
<dbReference type="Gene3D" id="3.30.300.30">
    <property type="match status" value="1"/>
</dbReference>
<protein>
    <submittedName>
        <fullName evidence="2">AMP-binding protein</fullName>
    </submittedName>
</protein>
<accession>A0ABS0GMT3</accession>
<dbReference type="InterPro" id="IPR042099">
    <property type="entry name" value="ANL_N_sf"/>
</dbReference>
<sequence length="288" mass="30173">PVGGAVAYVMYTSGSSGAPKGVAVTQEALTNYVSGVSGRLDWRAPGLRYGLLQPQVTDLGNTVLFTSLVTGGQLHILDEGMVLDARAVADYLVEHRIDVVKAVPSHLAALSAVVGVQALLPARSLVLGGEAANPQWLAGLLTVARDAQRRVFNHYGPTETTIGVATADLTDWTAGGTAPVGSPITNTRLYVLDDGLAPVPVGVAGELYVAGAALARGYVGRSGLTGQRFVACPFGSGQRMYRTGDRVRWAADGQVVFLGRVDDQVKVRGYRIEPGEIETVLLTHPGVE</sequence>
<dbReference type="Gene3D" id="3.40.50.12780">
    <property type="entry name" value="N-terminal domain of ligase-like"/>
    <property type="match status" value="1"/>
</dbReference>
<feature type="non-terminal residue" evidence="2">
    <location>
        <position position="288"/>
    </location>
</feature>
<dbReference type="InterPro" id="IPR020845">
    <property type="entry name" value="AMP-binding_CS"/>
</dbReference>
<feature type="non-terminal residue" evidence="2">
    <location>
        <position position="1"/>
    </location>
</feature>
<evidence type="ECO:0000259" key="1">
    <source>
        <dbReference type="Pfam" id="PF00501"/>
    </source>
</evidence>
<evidence type="ECO:0000313" key="3">
    <source>
        <dbReference type="Proteomes" id="UP000638560"/>
    </source>
</evidence>
<feature type="domain" description="AMP-dependent synthetase/ligase" evidence="1">
    <location>
        <begin position="6"/>
        <end position="218"/>
    </location>
</feature>
<dbReference type="PANTHER" id="PTHR45527:SF1">
    <property type="entry name" value="FATTY ACID SYNTHASE"/>
    <property type="match status" value="1"/>
</dbReference>
<gene>
    <name evidence="2" type="ORF">I0C86_00570</name>
</gene>
<dbReference type="Proteomes" id="UP000638560">
    <property type="component" value="Unassembled WGS sequence"/>
</dbReference>